<keyword evidence="4" id="KW-1015">Disulfide bond</keyword>
<accession>A0A8C2Q132</accession>
<name>A0A8C2Q132_CYPCA</name>
<organism evidence="6 7">
    <name type="scientific">Cyprinus carpio</name>
    <name type="common">Common carp</name>
    <dbReference type="NCBI Taxonomy" id="7962"/>
    <lineage>
        <taxon>Eukaryota</taxon>
        <taxon>Metazoa</taxon>
        <taxon>Chordata</taxon>
        <taxon>Craniata</taxon>
        <taxon>Vertebrata</taxon>
        <taxon>Euteleostomi</taxon>
        <taxon>Actinopterygii</taxon>
        <taxon>Neopterygii</taxon>
        <taxon>Teleostei</taxon>
        <taxon>Ostariophysi</taxon>
        <taxon>Cypriniformes</taxon>
        <taxon>Cyprinidae</taxon>
        <taxon>Cyprininae</taxon>
        <taxon>Cyprinus</taxon>
    </lineage>
</organism>
<dbReference type="InterPro" id="IPR037277">
    <property type="entry name" value="Granulin_sf"/>
</dbReference>
<comment type="similarity">
    <text evidence="2">Belongs to the granulin family.</text>
</comment>
<dbReference type="Gene3D" id="2.10.25.160">
    <property type="entry name" value="Granulin"/>
    <property type="match status" value="4"/>
</dbReference>
<evidence type="ECO:0000259" key="5">
    <source>
        <dbReference type="PROSITE" id="PS00799"/>
    </source>
</evidence>
<reference evidence="6" key="1">
    <citation type="submission" date="2025-08" db="UniProtKB">
        <authorList>
            <consortium name="Ensembl"/>
        </authorList>
    </citation>
    <scope>IDENTIFICATION</scope>
</reference>
<dbReference type="FunFam" id="2.10.25.160:FF:000001">
    <property type="entry name" value="Granulin precursor"/>
    <property type="match status" value="3"/>
</dbReference>
<dbReference type="Proteomes" id="UP000694701">
    <property type="component" value="Unplaced"/>
</dbReference>
<evidence type="ECO:0000256" key="1">
    <source>
        <dbReference type="ARBA" id="ARBA00004613"/>
    </source>
</evidence>
<evidence type="ECO:0000313" key="6">
    <source>
        <dbReference type="Ensembl" id="ENSCCRP00020097890.1"/>
    </source>
</evidence>
<feature type="domain" description="Granulins" evidence="5">
    <location>
        <begin position="291"/>
        <end position="304"/>
    </location>
</feature>
<evidence type="ECO:0000256" key="3">
    <source>
        <dbReference type="ARBA" id="ARBA00022525"/>
    </source>
</evidence>
<dbReference type="GO" id="GO:0005576">
    <property type="term" value="C:extracellular region"/>
    <property type="evidence" value="ECO:0007669"/>
    <property type="project" value="UniProtKB-SubCell"/>
</dbReference>
<dbReference type="PROSITE" id="PS00799">
    <property type="entry name" value="GRANULINS"/>
    <property type="match status" value="4"/>
</dbReference>
<dbReference type="InterPro" id="IPR039036">
    <property type="entry name" value="Granulin_fam"/>
</dbReference>
<evidence type="ECO:0000313" key="7">
    <source>
        <dbReference type="Proteomes" id="UP000694701"/>
    </source>
</evidence>
<feature type="domain" description="Granulins" evidence="5">
    <location>
        <begin position="212"/>
        <end position="225"/>
    </location>
</feature>
<proteinExistence type="inferred from homology"/>
<dbReference type="InterPro" id="IPR000118">
    <property type="entry name" value="Granulin"/>
</dbReference>
<dbReference type="SMART" id="SM00277">
    <property type="entry name" value="GRAN"/>
    <property type="match status" value="4"/>
</dbReference>
<dbReference type="PANTHER" id="PTHR12274">
    <property type="entry name" value="GRANULIN"/>
    <property type="match status" value="1"/>
</dbReference>
<feature type="domain" description="Granulins" evidence="5">
    <location>
        <begin position="50"/>
        <end position="63"/>
    </location>
</feature>
<comment type="subcellular location">
    <subcellularLocation>
        <location evidence="1">Secreted</location>
    </subcellularLocation>
</comment>
<dbReference type="AlphaFoldDB" id="A0A8C2Q132"/>
<feature type="domain" description="Granulins" evidence="5">
    <location>
        <begin position="129"/>
        <end position="142"/>
    </location>
</feature>
<dbReference type="PANTHER" id="PTHR12274:SF6">
    <property type="entry name" value="GRANULIN B"/>
    <property type="match status" value="1"/>
</dbReference>
<protein>
    <submittedName>
        <fullName evidence="6">Granulin b</fullName>
    </submittedName>
</protein>
<dbReference type="SUPFAM" id="SSF57277">
    <property type="entry name" value="Granulin repeat"/>
    <property type="match status" value="4"/>
</dbReference>
<evidence type="ECO:0000256" key="2">
    <source>
        <dbReference type="ARBA" id="ARBA00010093"/>
    </source>
</evidence>
<keyword evidence="3" id="KW-0964">Secreted</keyword>
<sequence length="324" mass="35085">MATKIPATSLKPKDKVVPCNETVACASGTTCCKTQEGTWACCPLPKAVCCEDHFHCCPEDTVCNLAAGTCDDPADLSVSVPWMAKEPTFPIASSNQKCDETTSCPDGSTCCRLSPGKWGCCPLPQAVCCKDGDHCCPNGYTCNEKKTSCYKASHEIPWFTKQEARVLKGSEVLFGDEDVKCDSTTSCASGSTCCKLPTGQWGCCPLVKAVCCEDHEHCCPQGYTCDLEFGTCVKASGLHSVLLTRLQTHTDTRPEEEVLCDASTRCSKTQSCCRLSDSTWACCPYKEAVCCEDMKHCCPVGYRCDPEVQGCTKVSTSMWWENAL</sequence>
<dbReference type="Ensembl" id="ENSCCRT00020107030.1">
    <property type="protein sequence ID" value="ENSCCRP00020097890.1"/>
    <property type="gene ID" value="ENSCCRG00020045031.1"/>
</dbReference>
<evidence type="ECO:0000256" key="4">
    <source>
        <dbReference type="ARBA" id="ARBA00023157"/>
    </source>
</evidence>
<dbReference type="Pfam" id="PF00396">
    <property type="entry name" value="Granulin"/>
    <property type="match status" value="4"/>
</dbReference>